<dbReference type="Proteomes" id="UP000297245">
    <property type="component" value="Unassembled WGS sequence"/>
</dbReference>
<feature type="transmembrane region" description="Helical" evidence="2">
    <location>
        <begin position="151"/>
        <end position="172"/>
    </location>
</feature>
<reference evidence="3 4" key="1">
    <citation type="journal article" date="2019" name="Nat. Ecol. Evol.">
        <title>Megaphylogeny resolves global patterns of mushroom evolution.</title>
        <authorList>
            <person name="Varga T."/>
            <person name="Krizsan K."/>
            <person name="Foldi C."/>
            <person name="Dima B."/>
            <person name="Sanchez-Garcia M."/>
            <person name="Sanchez-Ramirez S."/>
            <person name="Szollosi G.J."/>
            <person name="Szarkandi J.G."/>
            <person name="Papp V."/>
            <person name="Albert L."/>
            <person name="Andreopoulos W."/>
            <person name="Angelini C."/>
            <person name="Antonin V."/>
            <person name="Barry K.W."/>
            <person name="Bougher N.L."/>
            <person name="Buchanan P."/>
            <person name="Buyck B."/>
            <person name="Bense V."/>
            <person name="Catcheside P."/>
            <person name="Chovatia M."/>
            <person name="Cooper J."/>
            <person name="Damon W."/>
            <person name="Desjardin D."/>
            <person name="Finy P."/>
            <person name="Geml J."/>
            <person name="Haridas S."/>
            <person name="Hughes K."/>
            <person name="Justo A."/>
            <person name="Karasinski D."/>
            <person name="Kautmanova I."/>
            <person name="Kiss B."/>
            <person name="Kocsube S."/>
            <person name="Kotiranta H."/>
            <person name="LaButti K.M."/>
            <person name="Lechner B.E."/>
            <person name="Liimatainen K."/>
            <person name="Lipzen A."/>
            <person name="Lukacs Z."/>
            <person name="Mihaltcheva S."/>
            <person name="Morgado L.N."/>
            <person name="Niskanen T."/>
            <person name="Noordeloos M.E."/>
            <person name="Ohm R.A."/>
            <person name="Ortiz-Santana B."/>
            <person name="Ovrebo C."/>
            <person name="Racz N."/>
            <person name="Riley R."/>
            <person name="Savchenko A."/>
            <person name="Shiryaev A."/>
            <person name="Soop K."/>
            <person name="Spirin V."/>
            <person name="Szebenyi C."/>
            <person name="Tomsovsky M."/>
            <person name="Tulloss R.E."/>
            <person name="Uehling J."/>
            <person name="Grigoriev I.V."/>
            <person name="Vagvolgyi C."/>
            <person name="Papp T."/>
            <person name="Martin F.M."/>
            <person name="Miettinen O."/>
            <person name="Hibbett D.S."/>
            <person name="Nagy L.G."/>
        </authorList>
    </citation>
    <scope>NUCLEOTIDE SEQUENCE [LARGE SCALE GENOMIC DNA]</scope>
    <source>
        <strain evidence="3 4">CBS 962.96</strain>
    </source>
</reference>
<keyword evidence="2" id="KW-0812">Transmembrane</keyword>
<keyword evidence="2" id="KW-0472">Membrane</keyword>
<proteinExistence type="predicted"/>
<name>A0A4S8KR26_DENBC</name>
<evidence type="ECO:0000313" key="3">
    <source>
        <dbReference type="EMBL" id="THU78192.1"/>
    </source>
</evidence>
<feature type="compositionally biased region" description="Polar residues" evidence="1">
    <location>
        <begin position="12"/>
        <end position="21"/>
    </location>
</feature>
<feature type="region of interest" description="Disordered" evidence="1">
    <location>
        <begin position="1"/>
        <end position="75"/>
    </location>
</feature>
<protein>
    <submittedName>
        <fullName evidence="3">Uncharacterized protein</fullName>
    </submittedName>
</protein>
<gene>
    <name evidence="3" type="ORF">K435DRAFT_811761</name>
</gene>
<dbReference type="EMBL" id="ML180244">
    <property type="protein sequence ID" value="THU78192.1"/>
    <property type="molecule type" value="Genomic_DNA"/>
</dbReference>
<organism evidence="3 4">
    <name type="scientific">Dendrothele bispora (strain CBS 962.96)</name>
    <dbReference type="NCBI Taxonomy" id="1314807"/>
    <lineage>
        <taxon>Eukaryota</taxon>
        <taxon>Fungi</taxon>
        <taxon>Dikarya</taxon>
        <taxon>Basidiomycota</taxon>
        <taxon>Agaricomycotina</taxon>
        <taxon>Agaricomycetes</taxon>
        <taxon>Agaricomycetidae</taxon>
        <taxon>Agaricales</taxon>
        <taxon>Agaricales incertae sedis</taxon>
        <taxon>Dendrothele</taxon>
    </lineage>
</organism>
<feature type="compositionally biased region" description="Polar residues" evidence="1">
    <location>
        <begin position="41"/>
        <end position="60"/>
    </location>
</feature>
<keyword evidence="4" id="KW-1185">Reference proteome</keyword>
<evidence type="ECO:0000256" key="1">
    <source>
        <dbReference type="SAM" id="MobiDB-lite"/>
    </source>
</evidence>
<evidence type="ECO:0000256" key="2">
    <source>
        <dbReference type="SAM" id="Phobius"/>
    </source>
</evidence>
<sequence length="173" mass="19126">MAVPPPFMSQPLRRNNGQRQAASPPPPQPTNSSETRASDFQHVTRSSPVPSDSRATARPSSDQEDTTAGSKHAYVGSSERAMELAEKKASTSTLLFFNFTDDVSIYMYAMSPYIPISTTFCVAHAADDPDDPFIEDMPDEEISRHVDVYNLLLISILVTGESIFLPILWLPYD</sequence>
<dbReference type="AlphaFoldDB" id="A0A4S8KR26"/>
<evidence type="ECO:0000313" key="4">
    <source>
        <dbReference type="Proteomes" id="UP000297245"/>
    </source>
</evidence>
<accession>A0A4S8KR26</accession>
<keyword evidence="2" id="KW-1133">Transmembrane helix</keyword>